<proteinExistence type="predicted"/>
<protein>
    <submittedName>
        <fullName evidence="1">Uncharacterized protein</fullName>
    </submittedName>
</protein>
<dbReference type="SUPFAM" id="SSF52949">
    <property type="entry name" value="Macro domain-like"/>
    <property type="match status" value="1"/>
</dbReference>
<evidence type="ECO:0000313" key="2">
    <source>
        <dbReference type="Proteomes" id="UP000655225"/>
    </source>
</evidence>
<dbReference type="OMA" id="MARDENW"/>
<reference evidence="1 2" key="1">
    <citation type="submission" date="2020-04" db="EMBL/GenBank/DDBJ databases">
        <title>Plant Genome Project.</title>
        <authorList>
            <person name="Zhang R.-G."/>
        </authorList>
    </citation>
    <scope>NUCLEOTIDE SEQUENCE [LARGE SCALE GENOMIC DNA]</scope>
    <source>
        <strain evidence="1">YNK0</strain>
        <tissue evidence="1">Leaf</tissue>
    </source>
</reference>
<dbReference type="AlphaFoldDB" id="A0A834ZKD6"/>
<dbReference type="Proteomes" id="UP000655225">
    <property type="component" value="Unassembled WGS sequence"/>
</dbReference>
<comment type="caution">
    <text evidence="1">The sequence shown here is derived from an EMBL/GenBank/DDBJ whole genome shotgun (WGS) entry which is preliminary data.</text>
</comment>
<dbReference type="InterPro" id="IPR043472">
    <property type="entry name" value="Macro_dom-like"/>
</dbReference>
<sequence length="190" mass="20669">MDVLEWKGNILTVGVIEKYMARDENWKFQNSILRRLDAQSGDMLAEASSVEDFTGKSENPMSSTTTAYRGLGEAVVIAAKAAQASNVAINLASFEGLSAQFKLNTALAIASNNRFKLEWKKPTLNLVDIHGLGGGPELENKLKYVGDVCSRVIFGKELENAPTNVLTPEEVSKVVSMYNDVLSAIILNAE</sequence>
<dbReference type="OrthoDB" id="1737927at2759"/>
<evidence type="ECO:0000313" key="1">
    <source>
        <dbReference type="EMBL" id="KAF8407265.1"/>
    </source>
</evidence>
<name>A0A834ZKD6_TETSI</name>
<organism evidence="1 2">
    <name type="scientific">Tetracentron sinense</name>
    <name type="common">Spur-leaf</name>
    <dbReference type="NCBI Taxonomy" id="13715"/>
    <lineage>
        <taxon>Eukaryota</taxon>
        <taxon>Viridiplantae</taxon>
        <taxon>Streptophyta</taxon>
        <taxon>Embryophyta</taxon>
        <taxon>Tracheophyta</taxon>
        <taxon>Spermatophyta</taxon>
        <taxon>Magnoliopsida</taxon>
        <taxon>Trochodendrales</taxon>
        <taxon>Trochodendraceae</taxon>
        <taxon>Tetracentron</taxon>
    </lineage>
</organism>
<dbReference type="EMBL" id="JABCRI010000004">
    <property type="protein sequence ID" value="KAF8407265.1"/>
    <property type="molecule type" value="Genomic_DNA"/>
</dbReference>
<dbReference type="Gene3D" id="3.40.220.10">
    <property type="entry name" value="Leucine Aminopeptidase, subunit E, domain 1"/>
    <property type="match status" value="2"/>
</dbReference>
<accession>A0A834ZKD6</accession>
<gene>
    <name evidence="1" type="ORF">HHK36_006392</name>
</gene>
<keyword evidence="2" id="KW-1185">Reference proteome</keyword>